<dbReference type="RefSeq" id="WP_154619865.1">
    <property type="nucleotide sequence ID" value="NZ_CBCTNG010000001.1"/>
</dbReference>
<evidence type="ECO:0000313" key="1">
    <source>
        <dbReference type="EMBL" id="MSV24119.1"/>
    </source>
</evidence>
<reference evidence="1 2" key="1">
    <citation type="submission" date="2019-08" db="EMBL/GenBank/DDBJ databases">
        <title>In-depth cultivation of the pig gut microbiome towards novel bacterial diversity and tailored functional studies.</title>
        <authorList>
            <person name="Wylensek D."/>
            <person name="Hitch T.C.A."/>
            <person name="Clavel T."/>
        </authorList>
    </citation>
    <scope>NUCLEOTIDE SEQUENCE [LARGE SCALE GENOMIC DNA]</scope>
    <source>
        <strain evidence="2">WCA-380-WT-3B3</strain>
    </source>
</reference>
<organism evidence="1 2">
    <name type="scientific">Selenomonas montiformis</name>
    <dbReference type="NCBI Taxonomy" id="2652285"/>
    <lineage>
        <taxon>Bacteria</taxon>
        <taxon>Bacillati</taxon>
        <taxon>Bacillota</taxon>
        <taxon>Negativicutes</taxon>
        <taxon>Selenomonadales</taxon>
        <taxon>Selenomonadaceae</taxon>
        <taxon>Selenomonas</taxon>
    </lineage>
</organism>
<sequence>MALYQLKKNERDQFICPRCQEELHFVRGGAVQIVDGKADMSAVYPKYVCNHCHSYFQELLGSGFYGEHDLPAGEVTGRIRNTGDLQPVQLRRDSNGQCVCPRCGSLMDYVEGQPVRLVEGKPDMENVQDHFHCAYCHSTFRRIASTGYFQWSEK</sequence>
<proteinExistence type="predicted"/>
<comment type="caution">
    <text evidence="1">The sequence shown here is derived from an EMBL/GenBank/DDBJ whole genome shotgun (WGS) entry which is preliminary data.</text>
</comment>
<name>A0A6I2UV29_9FIRM</name>
<dbReference type="EMBL" id="VUNL01000002">
    <property type="protein sequence ID" value="MSV24119.1"/>
    <property type="molecule type" value="Genomic_DNA"/>
</dbReference>
<protein>
    <submittedName>
        <fullName evidence="1">Uncharacterized protein</fullName>
    </submittedName>
</protein>
<dbReference type="Proteomes" id="UP000430222">
    <property type="component" value="Unassembled WGS sequence"/>
</dbReference>
<gene>
    <name evidence="1" type="ORF">FYJ78_02740</name>
</gene>
<keyword evidence="2" id="KW-1185">Reference proteome</keyword>
<evidence type="ECO:0000313" key="2">
    <source>
        <dbReference type="Proteomes" id="UP000430222"/>
    </source>
</evidence>
<dbReference type="AlphaFoldDB" id="A0A6I2UV29"/>
<accession>A0A6I2UV29</accession>